<dbReference type="GO" id="GO:0009772">
    <property type="term" value="P:photosynthetic electron transport in photosystem II"/>
    <property type="evidence" value="ECO:0007669"/>
    <property type="project" value="InterPro"/>
</dbReference>
<evidence type="ECO:0000256" key="2">
    <source>
        <dbReference type="ARBA" id="ARBA00008204"/>
    </source>
</evidence>
<evidence type="ECO:0000313" key="23">
    <source>
        <dbReference type="Proteomes" id="UP000593561"/>
    </source>
</evidence>
<evidence type="ECO:0000256" key="16">
    <source>
        <dbReference type="ARBA" id="ARBA00023002"/>
    </source>
</evidence>
<evidence type="ECO:0000313" key="22">
    <source>
        <dbReference type="EMBL" id="MBA0638112.1"/>
    </source>
</evidence>
<dbReference type="GO" id="GO:0016168">
    <property type="term" value="F:chlorophyll binding"/>
    <property type="evidence" value="ECO:0007669"/>
    <property type="project" value="UniProtKB-KW"/>
</dbReference>
<dbReference type="EMBL" id="JABFAC010249953">
    <property type="protein sequence ID" value="MBA0638112.1"/>
    <property type="molecule type" value="Genomic_DNA"/>
</dbReference>
<keyword evidence="3" id="KW-0813">Transport</keyword>
<keyword evidence="8" id="KW-0934">Plastid</keyword>
<gene>
    <name evidence="22" type="ORF">Godav_005195</name>
</gene>
<evidence type="ECO:0000256" key="15">
    <source>
        <dbReference type="ARBA" id="ARBA00022991"/>
    </source>
</evidence>
<dbReference type="InterPro" id="IPR000484">
    <property type="entry name" value="Photo_RC_L/M"/>
</dbReference>
<evidence type="ECO:0000256" key="1">
    <source>
        <dbReference type="ARBA" id="ARBA00004141"/>
    </source>
</evidence>
<dbReference type="GO" id="GO:0016491">
    <property type="term" value="F:oxidoreductase activity"/>
    <property type="evidence" value="ECO:0007669"/>
    <property type="project" value="UniProtKB-KW"/>
</dbReference>
<evidence type="ECO:0000256" key="3">
    <source>
        <dbReference type="ARBA" id="ARBA00022448"/>
    </source>
</evidence>
<keyword evidence="5" id="KW-0150">Chloroplast</keyword>
<keyword evidence="12" id="KW-0249">Electron transport</keyword>
<evidence type="ECO:0000256" key="7">
    <source>
        <dbReference type="ARBA" id="ARBA00022553"/>
    </source>
</evidence>
<name>A0A7J8TIV1_GOSDV</name>
<dbReference type="Pfam" id="PF00124">
    <property type="entry name" value="Photo_RC"/>
    <property type="match status" value="1"/>
</dbReference>
<keyword evidence="9 21" id="KW-0812">Transmembrane</keyword>
<keyword evidence="4" id="KW-0148">Chlorophyll</keyword>
<keyword evidence="7" id="KW-0597">Phosphoprotein</keyword>
<dbReference type="GO" id="GO:0009523">
    <property type="term" value="C:photosystem II"/>
    <property type="evidence" value="ECO:0007669"/>
    <property type="project" value="UniProtKB-KW"/>
</dbReference>
<evidence type="ECO:0000256" key="8">
    <source>
        <dbReference type="ARBA" id="ARBA00022640"/>
    </source>
</evidence>
<evidence type="ECO:0000256" key="6">
    <source>
        <dbReference type="ARBA" id="ARBA00022531"/>
    </source>
</evidence>
<evidence type="ECO:0000256" key="4">
    <source>
        <dbReference type="ARBA" id="ARBA00022494"/>
    </source>
</evidence>
<evidence type="ECO:0000256" key="5">
    <source>
        <dbReference type="ARBA" id="ARBA00022528"/>
    </source>
</evidence>
<keyword evidence="17" id="KW-0408">Iron</keyword>
<reference evidence="22 23" key="1">
    <citation type="journal article" date="2019" name="Genome Biol. Evol.">
        <title>Insights into the evolution of the New World diploid cottons (Gossypium, subgenus Houzingenia) based on genome sequencing.</title>
        <authorList>
            <person name="Grover C.E."/>
            <person name="Arick M.A. 2nd"/>
            <person name="Thrash A."/>
            <person name="Conover J.L."/>
            <person name="Sanders W.S."/>
            <person name="Peterson D.G."/>
            <person name="Frelichowski J.E."/>
            <person name="Scheffler J.A."/>
            <person name="Scheffler B.E."/>
            <person name="Wendel J.F."/>
        </authorList>
    </citation>
    <scope>NUCLEOTIDE SEQUENCE [LARGE SCALE GENOMIC DNA]</scope>
    <source>
        <strain evidence="22">27</strain>
        <tissue evidence="22">Leaf</tissue>
    </source>
</reference>
<keyword evidence="18" id="KW-0793">Thylakoid</keyword>
<evidence type="ECO:0000256" key="20">
    <source>
        <dbReference type="ARBA" id="ARBA00023276"/>
    </source>
</evidence>
<dbReference type="GO" id="GO:0046872">
    <property type="term" value="F:metal ion binding"/>
    <property type="evidence" value="ECO:0007669"/>
    <property type="project" value="UniProtKB-KW"/>
</dbReference>
<evidence type="ECO:0000256" key="18">
    <source>
        <dbReference type="ARBA" id="ARBA00023078"/>
    </source>
</evidence>
<comment type="similarity">
    <text evidence="2">Belongs to the reaction center PufL/M/PsbA/D family.</text>
</comment>
<evidence type="ECO:0000256" key="10">
    <source>
        <dbReference type="ARBA" id="ARBA00022723"/>
    </source>
</evidence>
<keyword evidence="14" id="KW-0007">Acetylation</keyword>
<comment type="caution">
    <text evidence="22">The sequence shown here is derived from an EMBL/GenBank/DDBJ whole genome shotgun (WGS) entry which is preliminary data.</text>
</comment>
<evidence type="ECO:0000256" key="19">
    <source>
        <dbReference type="ARBA" id="ARBA00023136"/>
    </source>
</evidence>
<keyword evidence="15" id="KW-0157">Chromophore</keyword>
<organism evidence="22 23">
    <name type="scientific">Gossypium davidsonii</name>
    <name type="common">Davidson's cotton</name>
    <name type="synonym">Gossypium klotzschianum subsp. davidsonii</name>
    <dbReference type="NCBI Taxonomy" id="34287"/>
    <lineage>
        <taxon>Eukaryota</taxon>
        <taxon>Viridiplantae</taxon>
        <taxon>Streptophyta</taxon>
        <taxon>Embryophyta</taxon>
        <taxon>Tracheophyta</taxon>
        <taxon>Spermatophyta</taxon>
        <taxon>Magnoliopsida</taxon>
        <taxon>eudicotyledons</taxon>
        <taxon>Gunneridae</taxon>
        <taxon>Pentapetalae</taxon>
        <taxon>rosids</taxon>
        <taxon>malvids</taxon>
        <taxon>Malvales</taxon>
        <taxon>Malvaceae</taxon>
        <taxon>Malvoideae</taxon>
        <taxon>Gossypium</taxon>
    </lineage>
</organism>
<keyword evidence="20" id="KW-0604">Photosystem II</keyword>
<protein>
    <recommendedName>
        <fullName evidence="24">Photosystem II protein D1</fullName>
    </recommendedName>
</protein>
<evidence type="ECO:0000256" key="21">
    <source>
        <dbReference type="SAM" id="Phobius"/>
    </source>
</evidence>
<accession>A0A7J8TIV1</accession>
<evidence type="ECO:0000256" key="17">
    <source>
        <dbReference type="ARBA" id="ARBA00023004"/>
    </source>
</evidence>
<comment type="subcellular location">
    <subcellularLocation>
        <location evidence="1">Membrane</location>
        <topology evidence="1">Multi-pass membrane protein</topology>
    </subcellularLocation>
</comment>
<dbReference type="PANTHER" id="PTHR33149:SF12">
    <property type="entry name" value="PHOTOSYSTEM II D2 PROTEIN"/>
    <property type="match status" value="1"/>
</dbReference>
<keyword evidence="6" id="KW-0602">Photosynthesis</keyword>
<dbReference type="InterPro" id="IPR055266">
    <property type="entry name" value="D1/D2"/>
</dbReference>
<feature type="transmembrane region" description="Helical" evidence="21">
    <location>
        <begin position="29"/>
        <end position="55"/>
    </location>
</feature>
<keyword evidence="16" id="KW-0560">Oxidoreductase</keyword>
<keyword evidence="13 21" id="KW-1133">Transmembrane helix</keyword>
<dbReference type="InterPro" id="IPR036854">
    <property type="entry name" value="Photo_II_D1/D2_sf"/>
</dbReference>
<keyword evidence="11" id="KW-0460">Magnesium</keyword>
<keyword evidence="23" id="KW-1185">Reference proteome</keyword>
<evidence type="ECO:0000256" key="9">
    <source>
        <dbReference type="ARBA" id="ARBA00022692"/>
    </source>
</evidence>
<evidence type="ECO:0000256" key="11">
    <source>
        <dbReference type="ARBA" id="ARBA00022842"/>
    </source>
</evidence>
<dbReference type="PANTHER" id="PTHR33149">
    <property type="entry name" value="PHOTOSYSTEM II PROTEIN D1"/>
    <property type="match status" value="1"/>
</dbReference>
<keyword evidence="10" id="KW-0479">Metal-binding</keyword>
<dbReference type="AlphaFoldDB" id="A0A7J8TIV1"/>
<evidence type="ECO:0008006" key="24">
    <source>
        <dbReference type="Google" id="ProtNLM"/>
    </source>
</evidence>
<evidence type="ECO:0000256" key="12">
    <source>
        <dbReference type="ARBA" id="ARBA00022982"/>
    </source>
</evidence>
<feature type="non-terminal residue" evidence="22">
    <location>
        <position position="1"/>
    </location>
</feature>
<feature type="transmembrane region" description="Helical" evidence="21">
    <location>
        <begin position="98"/>
        <end position="120"/>
    </location>
</feature>
<feature type="non-terminal residue" evidence="22">
    <location>
        <position position="124"/>
    </location>
</feature>
<dbReference type="Gene3D" id="1.20.85.10">
    <property type="entry name" value="Photosystem II protein D1-like"/>
    <property type="match status" value="1"/>
</dbReference>
<dbReference type="GO" id="GO:0009535">
    <property type="term" value="C:chloroplast thylakoid membrane"/>
    <property type="evidence" value="ECO:0007669"/>
    <property type="project" value="TreeGrafter"/>
</dbReference>
<dbReference type="SUPFAM" id="SSF81483">
    <property type="entry name" value="Bacterial photosystem II reaction centre, L and M subunits"/>
    <property type="match status" value="1"/>
</dbReference>
<sequence>ITAILERRESESLWSRFCNWITSTETRLYIGWFGVLMIPTLLTATSVFIIAFIAAPPIDIDGIREPVSGSLLYGNNIISGAIIPTSAIEWGPSFRLGILPWIAVTYSTLVATATVVFLIYPIGQ</sequence>
<keyword evidence="19 21" id="KW-0472">Membrane</keyword>
<proteinExistence type="inferred from homology"/>
<dbReference type="Proteomes" id="UP000593561">
    <property type="component" value="Unassembled WGS sequence"/>
</dbReference>
<evidence type="ECO:0000256" key="14">
    <source>
        <dbReference type="ARBA" id="ARBA00022990"/>
    </source>
</evidence>
<evidence type="ECO:0000256" key="13">
    <source>
        <dbReference type="ARBA" id="ARBA00022989"/>
    </source>
</evidence>